<dbReference type="AlphaFoldDB" id="A9WQI5"/>
<feature type="domain" description="RNA-binding S4" evidence="4">
    <location>
        <begin position="2"/>
        <end position="68"/>
    </location>
</feature>
<dbReference type="RefSeq" id="WP_012244252.1">
    <property type="nucleotide sequence ID" value="NC_010168.1"/>
</dbReference>
<dbReference type="PROSITE" id="PS50889">
    <property type="entry name" value="S4"/>
    <property type="match status" value="1"/>
</dbReference>
<evidence type="ECO:0000313" key="5">
    <source>
        <dbReference type="EMBL" id="ABY22555.1"/>
    </source>
</evidence>
<dbReference type="SUPFAM" id="SSF55174">
    <property type="entry name" value="Alpha-L RNA-binding motif"/>
    <property type="match status" value="1"/>
</dbReference>
<evidence type="ECO:0000256" key="3">
    <source>
        <dbReference type="PROSITE-ProRule" id="PRU00182"/>
    </source>
</evidence>
<dbReference type="Gene3D" id="3.40.50.150">
    <property type="entry name" value="Vaccinia Virus protein VP39"/>
    <property type="match status" value="1"/>
</dbReference>
<dbReference type="InterPro" id="IPR047048">
    <property type="entry name" value="TlyA"/>
</dbReference>
<sequence length="281" mass="29693">MARLDQELLARGLVRSRTQAAQLISEGAVSIDSVVARKASQPISAEQTLSVQEGGANRYVSRAAHKLRGALAEFPQIDPNGKRCLDAGASTGGFTQVLLESGATEVVAVDVGHDQLVSEIRDDPRVRVFEGLNVRDLDAADIGGPAALTVADLSFISLTLVVGPLAQATLAGGDLLLMVKPQFEVGRERLAKTGVVSSDHERRRAVASVATSALKAGLELRGLATSPLAGQDGNIEYFLWLSRDALPSQSKLEDVRLVEAVASLLEQLWPSNRPIGAEESG</sequence>
<dbReference type="InterPro" id="IPR004538">
    <property type="entry name" value="Hemolysin_A/TlyA"/>
</dbReference>
<dbReference type="STRING" id="288705.RSal33209_0811"/>
<keyword evidence="1 3" id="KW-0694">RNA-binding</keyword>
<organism evidence="5 6">
    <name type="scientific">Renibacterium salmoninarum (strain ATCC 33209 / DSM 20767 / JCM 11484 / NBRC 15589 / NCIMB 2235)</name>
    <dbReference type="NCBI Taxonomy" id="288705"/>
    <lineage>
        <taxon>Bacteria</taxon>
        <taxon>Bacillati</taxon>
        <taxon>Actinomycetota</taxon>
        <taxon>Actinomycetes</taxon>
        <taxon>Micrococcales</taxon>
        <taxon>Micrococcaceae</taxon>
        <taxon>Renibacterium</taxon>
    </lineage>
</organism>
<dbReference type="KEGG" id="rsa:RSal33209_0811"/>
<dbReference type="InterPro" id="IPR036986">
    <property type="entry name" value="S4_RNA-bd_sf"/>
</dbReference>
<dbReference type="InterPro" id="IPR002942">
    <property type="entry name" value="S4_RNA-bd"/>
</dbReference>
<dbReference type="Pfam" id="PF01479">
    <property type="entry name" value="S4"/>
    <property type="match status" value="1"/>
</dbReference>
<dbReference type="EMBL" id="CP000910">
    <property type="protein sequence ID" value="ABY22555.1"/>
    <property type="molecule type" value="Genomic_DNA"/>
</dbReference>
<dbReference type="GO" id="GO:0032259">
    <property type="term" value="P:methylation"/>
    <property type="evidence" value="ECO:0007669"/>
    <property type="project" value="InterPro"/>
</dbReference>
<evidence type="ECO:0000256" key="1">
    <source>
        <dbReference type="ARBA" id="ARBA00022884"/>
    </source>
</evidence>
<dbReference type="InterPro" id="IPR002877">
    <property type="entry name" value="RNA_MeTrfase_FtsJ_dom"/>
</dbReference>
<dbReference type="PANTHER" id="PTHR32319">
    <property type="entry name" value="BACTERIAL HEMOLYSIN-LIKE PROTEIN"/>
    <property type="match status" value="1"/>
</dbReference>
<accession>A9WQI5</accession>
<dbReference type="CDD" id="cd02440">
    <property type="entry name" value="AdoMet_MTases"/>
    <property type="match status" value="1"/>
</dbReference>
<evidence type="ECO:0000313" key="6">
    <source>
        <dbReference type="Proteomes" id="UP000002007"/>
    </source>
</evidence>
<dbReference type="Gene3D" id="3.10.290.10">
    <property type="entry name" value="RNA-binding S4 domain"/>
    <property type="match status" value="1"/>
</dbReference>
<dbReference type="CDD" id="cd00165">
    <property type="entry name" value="S4"/>
    <property type="match status" value="1"/>
</dbReference>
<dbReference type="SUPFAM" id="SSF53335">
    <property type="entry name" value="S-adenosyl-L-methionine-dependent methyltransferases"/>
    <property type="match status" value="1"/>
</dbReference>
<dbReference type="Pfam" id="PF01728">
    <property type="entry name" value="FtsJ"/>
    <property type="match status" value="1"/>
</dbReference>
<dbReference type="eggNOG" id="COG1189">
    <property type="taxonomic scope" value="Bacteria"/>
</dbReference>
<reference evidence="6" key="1">
    <citation type="journal article" date="2008" name="J. Bacteriol.">
        <title>Genome sequence of the fish pathogen Renibacterium salmoninarum suggests reductive evolution away from an environmental Arthrobacter ancestor.</title>
        <authorList>
            <person name="Wiens G.D."/>
            <person name="Rockey D.D."/>
            <person name="Wu Z."/>
            <person name="Chang J."/>
            <person name="Levy R."/>
            <person name="Crane S."/>
            <person name="Chen D.S."/>
            <person name="Capri G.R."/>
            <person name="Burnett J.R."/>
            <person name="Sudheesh P.S."/>
            <person name="Schipma M.J."/>
            <person name="Burd H."/>
            <person name="Bhattacharyya A."/>
            <person name="Rhodes L.D."/>
            <person name="Kaul R."/>
            <person name="Strom M.S."/>
        </authorList>
    </citation>
    <scope>NUCLEOTIDE SEQUENCE [LARGE SCALE GENOMIC DNA]</scope>
    <source>
        <strain evidence="6">ATCC 33209 / DSM 20767 / JCM 11484 / NBRC 15589 / NCIMB 2235</strain>
    </source>
</reference>
<dbReference type="GO" id="GO:0008168">
    <property type="term" value="F:methyltransferase activity"/>
    <property type="evidence" value="ECO:0007669"/>
    <property type="project" value="InterPro"/>
</dbReference>
<evidence type="ECO:0000259" key="4">
    <source>
        <dbReference type="SMART" id="SM00363"/>
    </source>
</evidence>
<gene>
    <name evidence="5" type="ordered locus">RSal33209_0811</name>
</gene>
<dbReference type="InterPro" id="IPR029063">
    <property type="entry name" value="SAM-dependent_MTases_sf"/>
</dbReference>
<comment type="similarity">
    <text evidence="2">Belongs to the TlyA family.</text>
</comment>
<dbReference type="Proteomes" id="UP000002007">
    <property type="component" value="Chromosome"/>
</dbReference>
<dbReference type="PANTHER" id="PTHR32319:SF0">
    <property type="entry name" value="BACTERIAL HEMOLYSIN-LIKE PROTEIN"/>
    <property type="match status" value="1"/>
</dbReference>
<proteinExistence type="inferred from homology"/>
<keyword evidence="6" id="KW-1185">Reference proteome</keyword>
<name>A9WQI5_RENSM</name>
<dbReference type="PIRSF" id="PIRSF005578">
    <property type="entry name" value="TlyA"/>
    <property type="match status" value="1"/>
</dbReference>
<dbReference type="GO" id="GO:0003723">
    <property type="term" value="F:RNA binding"/>
    <property type="evidence" value="ECO:0007669"/>
    <property type="project" value="UniProtKB-KW"/>
</dbReference>
<protein>
    <submittedName>
        <fullName evidence="5">Hemolysin A</fullName>
    </submittedName>
</protein>
<evidence type="ECO:0000256" key="2">
    <source>
        <dbReference type="ARBA" id="ARBA00029460"/>
    </source>
</evidence>
<dbReference type="HOGENOM" id="CLU_058015_1_0_11"/>
<dbReference type="SMART" id="SM00363">
    <property type="entry name" value="S4"/>
    <property type="match status" value="1"/>
</dbReference>